<name>A0A6D2I1A1_9BRAS</name>
<organism evidence="1 2">
    <name type="scientific">Microthlaspi erraticum</name>
    <dbReference type="NCBI Taxonomy" id="1685480"/>
    <lineage>
        <taxon>Eukaryota</taxon>
        <taxon>Viridiplantae</taxon>
        <taxon>Streptophyta</taxon>
        <taxon>Embryophyta</taxon>
        <taxon>Tracheophyta</taxon>
        <taxon>Spermatophyta</taxon>
        <taxon>Magnoliopsida</taxon>
        <taxon>eudicotyledons</taxon>
        <taxon>Gunneridae</taxon>
        <taxon>Pentapetalae</taxon>
        <taxon>rosids</taxon>
        <taxon>malvids</taxon>
        <taxon>Brassicales</taxon>
        <taxon>Brassicaceae</taxon>
        <taxon>Coluteocarpeae</taxon>
        <taxon>Microthlaspi</taxon>
    </lineage>
</organism>
<proteinExistence type="predicted"/>
<sequence length="92" mass="11190">MKIKESCFATEREREKRERKKRLVKEIERERACVSGGVCQSAEERHNSENPKKRCSFLFVVIWRPEGYELYQRLPEELHEEVDQEIHRDLEK</sequence>
<dbReference type="Proteomes" id="UP000467841">
    <property type="component" value="Unassembled WGS sequence"/>
</dbReference>
<protein>
    <submittedName>
        <fullName evidence="1">Uncharacterized protein</fullName>
    </submittedName>
</protein>
<comment type="caution">
    <text evidence="1">The sequence shown here is derived from an EMBL/GenBank/DDBJ whole genome shotgun (WGS) entry which is preliminary data.</text>
</comment>
<reference evidence="1" key="1">
    <citation type="submission" date="2020-01" db="EMBL/GenBank/DDBJ databases">
        <authorList>
            <person name="Mishra B."/>
        </authorList>
    </citation>
    <scope>NUCLEOTIDE SEQUENCE [LARGE SCALE GENOMIC DNA]</scope>
</reference>
<gene>
    <name evidence="1" type="ORF">MERR_LOCUS9476</name>
</gene>
<keyword evidence="2" id="KW-1185">Reference proteome</keyword>
<dbReference type="EMBL" id="CACVBM020000666">
    <property type="protein sequence ID" value="CAA7022241.1"/>
    <property type="molecule type" value="Genomic_DNA"/>
</dbReference>
<accession>A0A6D2I1A1</accession>
<evidence type="ECO:0000313" key="1">
    <source>
        <dbReference type="EMBL" id="CAA7022241.1"/>
    </source>
</evidence>
<dbReference type="AlphaFoldDB" id="A0A6D2I1A1"/>
<evidence type="ECO:0000313" key="2">
    <source>
        <dbReference type="Proteomes" id="UP000467841"/>
    </source>
</evidence>